<dbReference type="InterPro" id="IPR038969">
    <property type="entry name" value="FEN"/>
</dbReference>
<dbReference type="PANTHER" id="PTHR42646">
    <property type="entry name" value="FLAP ENDONUCLEASE XNI"/>
    <property type="match status" value="1"/>
</dbReference>
<keyword evidence="2" id="KW-0540">Nuclease</keyword>
<dbReference type="Gene3D" id="1.10.150.20">
    <property type="entry name" value="5' to 3' exonuclease, C-terminal subdomain"/>
    <property type="match status" value="1"/>
</dbReference>
<dbReference type="Proteomes" id="UP001302325">
    <property type="component" value="Segment"/>
</dbReference>
<gene>
    <name evidence="2" type="ORF">CRP113_gp17</name>
</gene>
<dbReference type="GO" id="GO:0033567">
    <property type="term" value="P:DNA replication, Okazaki fragment processing"/>
    <property type="evidence" value="ECO:0007669"/>
    <property type="project" value="InterPro"/>
</dbReference>
<dbReference type="PANTHER" id="PTHR42646:SF2">
    <property type="entry name" value="5'-3' EXONUCLEASE FAMILY PROTEIN"/>
    <property type="match status" value="1"/>
</dbReference>
<dbReference type="InterPro" id="IPR002421">
    <property type="entry name" value="5-3_exonuclease"/>
</dbReference>
<dbReference type="SUPFAM" id="SSF47807">
    <property type="entry name" value="5' to 3' exonuclease, C-terminal subdomain"/>
    <property type="match status" value="1"/>
</dbReference>
<keyword evidence="2" id="KW-0269">Exonuclease</keyword>
<keyword evidence="3" id="KW-1185">Reference proteome</keyword>
<feature type="domain" description="5'-3' exonuclease" evidence="1">
    <location>
        <begin position="1"/>
        <end position="235"/>
    </location>
</feature>
<keyword evidence="2" id="KW-0378">Hydrolase</keyword>
<accession>A0AAX3ZXX6</accession>
<dbReference type="GO" id="GO:0003677">
    <property type="term" value="F:DNA binding"/>
    <property type="evidence" value="ECO:0007669"/>
    <property type="project" value="InterPro"/>
</dbReference>
<evidence type="ECO:0000313" key="3">
    <source>
        <dbReference type="Proteomes" id="UP001302325"/>
    </source>
</evidence>
<sequence>MRLLLDADIVAFKAASSAEQPIYWGDGLWTLHSYESDAQASATAYLDRLRDKFGDVEIKLFLTDKLNWRKDILPTYKSNRKDVRKPLVLPAIKGWMVQELGATSAPRLEADDLLGIEATRDGGIIVSEDKDLQTIPCTLYNPAKDTDPREITEFEADYYHMFQTLTGDSTDGYAGCPTVGPKKAEGILKGCTTVAQMWQAVVTAFEKQNLNEFQALVQARVARICRDSDYNRKYQQVILWEPPTT</sequence>
<evidence type="ECO:0000259" key="1">
    <source>
        <dbReference type="SMART" id="SM00475"/>
    </source>
</evidence>
<dbReference type="SUPFAM" id="SSF88723">
    <property type="entry name" value="PIN domain-like"/>
    <property type="match status" value="1"/>
</dbReference>
<dbReference type="GO" id="GO:0017108">
    <property type="term" value="F:5'-flap endonuclease activity"/>
    <property type="evidence" value="ECO:0007669"/>
    <property type="project" value="InterPro"/>
</dbReference>
<dbReference type="EMBL" id="OR420755">
    <property type="protein sequence ID" value="WMM95834.1"/>
    <property type="molecule type" value="Genomic_DNA"/>
</dbReference>
<evidence type="ECO:0000313" key="2">
    <source>
        <dbReference type="EMBL" id="WMM95834.1"/>
    </source>
</evidence>
<dbReference type="GO" id="GO:0008409">
    <property type="term" value="F:5'-3' exonuclease activity"/>
    <property type="evidence" value="ECO:0007669"/>
    <property type="project" value="InterPro"/>
</dbReference>
<dbReference type="InterPro" id="IPR029060">
    <property type="entry name" value="PIN-like_dom_sf"/>
</dbReference>
<proteinExistence type="predicted"/>
<dbReference type="Gene3D" id="3.40.50.1010">
    <property type="entry name" value="5'-nuclease"/>
    <property type="match status" value="1"/>
</dbReference>
<name>A0AAX3ZXX6_9CAUD</name>
<reference evidence="2 3" key="1">
    <citation type="submission" date="2023-08" db="EMBL/GenBank/DDBJ databases">
        <authorList>
            <person name="Du S."/>
            <person name="Wu Z."/>
            <person name="Wu Y."/>
            <person name="Yang M."/>
            <person name="Shao J."/>
            <person name="Liu H."/>
            <person name="Zhao Y."/>
            <person name="Zhang Z."/>
        </authorList>
    </citation>
    <scope>NUCLEOTIDE SEQUENCE [LARGE SCALE GENOMIC DNA]</scope>
</reference>
<organism evidence="2 3">
    <name type="scientific">Roseobacter phage CRP-113</name>
    <dbReference type="NCBI Taxonomy" id="3072841"/>
    <lineage>
        <taxon>Viruses</taxon>
        <taxon>Duplodnaviria</taxon>
        <taxon>Heunggongvirae</taxon>
        <taxon>Uroviricota</taxon>
        <taxon>Caudoviricetes</taxon>
        <taxon>Autographivirales</taxon>
        <taxon>Autographivirales incertae sedis</taxon>
        <taxon>Oceanidvirus</taxon>
        <taxon>Oceanidvirus CRP113</taxon>
    </lineage>
</organism>
<dbReference type="InterPro" id="IPR036279">
    <property type="entry name" value="5-3_exonuclease_C_sf"/>
</dbReference>
<dbReference type="SMART" id="SM00475">
    <property type="entry name" value="53EXOc"/>
    <property type="match status" value="1"/>
</dbReference>
<protein>
    <submittedName>
        <fullName evidence="2">Exonuclease</fullName>
    </submittedName>
</protein>